<dbReference type="EMBL" id="QXFI01000013">
    <property type="protein sequence ID" value="RIV46019.1"/>
    <property type="molecule type" value="Genomic_DNA"/>
</dbReference>
<evidence type="ECO:0000313" key="3">
    <source>
        <dbReference type="Proteomes" id="UP000266691"/>
    </source>
</evidence>
<evidence type="ECO:0000313" key="2">
    <source>
        <dbReference type="EMBL" id="TXJ98784.1"/>
    </source>
</evidence>
<comment type="caution">
    <text evidence="1">The sequence shown here is derived from an EMBL/GenBank/DDBJ whole genome shotgun (WGS) entry which is preliminary data.</text>
</comment>
<reference evidence="2 4" key="2">
    <citation type="submission" date="2019-07" db="EMBL/GenBank/DDBJ databases">
        <title>Draft genome of two Muricauda strains isolated from deep sea.</title>
        <authorList>
            <person name="Sun C."/>
        </authorList>
    </citation>
    <scope>NUCLEOTIDE SEQUENCE [LARGE SCALE GENOMIC DNA]</scope>
    <source>
        <strain evidence="2 4">72</strain>
    </source>
</reference>
<accession>A0A3A1NKX7</accession>
<reference evidence="1 3" key="1">
    <citation type="submission" date="2018-08" db="EMBL/GenBank/DDBJ databases">
        <title>Proposal of Muricauda 72 sp.nov. and Muricauda NH166 sp.nov., isolated from seawater.</title>
        <authorList>
            <person name="Cheng H."/>
            <person name="Wu Y.-H."/>
            <person name="Guo L.-L."/>
            <person name="Xu X.-W."/>
        </authorList>
    </citation>
    <scope>NUCLEOTIDE SEQUENCE [LARGE SCALE GENOMIC DNA]</scope>
    <source>
        <strain evidence="1 3">72</strain>
    </source>
</reference>
<dbReference type="Pfam" id="PF14054">
    <property type="entry name" value="DUF4249"/>
    <property type="match status" value="1"/>
</dbReference>
<evidence type="ECO:0000313" key="4">
    <source>
        <dbReference type="Proteomes" id="UP000321621"/>
    </source>
</evidence>
<proteinExistence type="predicted"/>
<name>A0A3A1NKX7_9FLAO</name>
<dbReference type="RefSeq" id="WP_119646497.1">
    <property type="nucleotide sequence ID" value="NZ_QXFI01000013.1"/>
</dbReference>
<organism evidence="1 3">
    <name type="scientific">Flagellimonas pelagia</name>
    <dbReference type="NCBI Taxonomy" id="2306998"/>
    <lineage>
        <taxon>Bacteria</taxon>
        <taxon>Pseudomonadati</taxon>
        <taxon>Bacteroidota</taxon>
        <taxon>Flavobacteriia</taxon>
        <taxon>Flavobacteriales</taxon>
        <taxon>Flavobacteriaceae</taxon>
        <taxon>Flagellimonas</taxon>
    </lineage>
</organism>
<dbReference type="Proteomes" id="UP000266691">
    <property type="component" value="Unassembled WGS sequence"/>
</dbReference>
<dbReference type="InterPro" id="IPR025345">
    <property type="entry name" value="DUF4249"/>
</dbReference>
<keyword evidence="4" id="KW-1185">Reference proteome</keyword>
<protein>
    <submittedName>
        <fullName evidence="1">DUF4249 domain-containing protein</fullName>
    </submittedName>
</protein>
<evidence type="ECO:0000313" key="1">
    <source>
        <dbReference type="EMBL" id="RIV46019.1"/>
    </source>
</evidence>
<dbReference type="EMBL" id="VNWK01000013">
    <property type="protein sequence ID" value="TXJ98784.1"/>
    <property type="molecule type" value="Genomic_DNA"/>
</dbReference>
<dbReference type="AlphaFoldDB" id="A0A3A1NKX7"/>
<sequence>MFKKLFGVLFPCLLSILYFGCVDPVAPEYIFIGDQIIIEGLASSISGTSYVTINQTSSDFGIYRNLFQEGATVSFTNVDTGQTFLLEEREDVYVPSDDFTVKPGESWELDVVLADGRNYKSRPETVIEPVEVSEIRAEYNKELIFREDSGKFVPGHSILVDFDDPPSKKNYYFWRFRSFERQTYCEVCYGGNFRDGECKPDNTGLSGYYFVYYCEQNCWRIRFNENIEIFDDKFSDGTYIRKLPVGNVLLYNKEDILVQLEQVSVSYDAYEYYKRLKDIVDNNGNFDAPPPSAVVGNIFNPGNADEIILGRFTAAAASQASIFIERGQILEDMIESTLDPISETDPPYRPNITTAPCNESRTRTAIRPEGWIGN</sequence>
<gene>
    <name evidence="1" type="ORF">D2V05_05475</name>
    <name evidence="2" type="ORF">FQ017_05430</name>
</gene>
<dbReference type="Proteomes" id="UP000321621">
    <property type="component" value="Unassembled WGS sequence"/>
</dbReference>
<dbReference type="OrthoDB" id="922982at2"/>